<accession>A0A3M7T1M5</accession>
<evidence type="ECO:0000313" key="2">
    <source>
        <dbReference type="EMBL" id="RNA41892.1"/>
    </source>
</evidence>
<reference evidence="2 3" key="1">
    <citation type="journal article" date="2018" name="Sci. Rep.">
        <title>Genomic signatures of local adaptation to the degree of environmental predictability in rotifers.</title>
        <authorList>
            <person name="Franch-Gras L."/>
            <person name="Hahn C."/>
            <person name="Garcia-Roger E.M."/>
            <person name="Carmona M.J."/>
            <person name="Serra M."/>
            <person name="Gomez A."/>
        </authorList>
    </citation>
    <scope>NUCLEOTIDE SEQUENCE [LARGE SCALE GENOMIC DNA]</scope>
    <source>
        <strain evidence="2">HYR1</strain>
    </source>
</reference>
<keyword evidence="3" id="KW-1185">Reference proteome</keyword>
<feature type="compositionally biased region" description="Polar residues" evidence="1">
    <location>
        <begin position="186"/>
        <end position="210"/>
    </location>
</feature>
<feature type="region of interest" description="Disordered" evidence="1">
    <location>
        <begin position="1"/>
        <end position="35"/>
    </location>
</feature>
<proteinExistence type="predicted"/>
<comment type="caution">
    <text evidence="2">The sequence shown here is derived from an EMBL/GenBank/DDBJ whole genome shotgun (WGS) entry which is preliminary data.</text>
</comment>
<name>A0A3M7T1M5_BRAPC</name>
<organism evidence="2 3">
    <name type="scientific">Brachionus plicatilis</name>
    <name type="common">Marine rotifer</name>
    <name type="synonym">Brachionus muelleri</name>
    <dbReference type="NCBI Taxonomy" id="10195"/>
    <lineage>
        <taxon>Eukaryota</taxon>
        <taxon>Metazoa</taxon>
        <taxon>Spiralia</taxon>
        <taxon>Gnathifera</taxon>
        <taxon>Rotifera</taxon>
        <taxon>Eurotatoria</taxon>
        <taxon>Monogononta</taxon>
        <taxon>Pseudotrocha</taxon>
        <taxon>Ploima</taxon>
        <taxon>Brachionidae</taxon>
        <taxon>Brachionus</taxon>
    </lineage>
</organism>
<dbReference type="EMBL" id="REGN01000439">
    <property type="protein sequence ID" value="RNA41892.1"/>
    <property type="molecule type" value="Genomic_DNA"/>
</dbReference>
<dbReference type="OrthoDB" id="10657728at2759"/>
<feature type="compositionally biased region" description="Basic and acidic residues" evidence="1">
    <location>
        <begin position="1"/>
        <end position="15"/>
    </location>
</feature>
<feature type="region of interest" description="Disordered" evidence="1">
    <location>
        <begin position="57"/>
        <end position="87"/>
    </location>
</feature>
<evidence type="ECO:0000256" key="1">
    <source>
        <dbReference type="SAM" id="MobiDB-lite"/>
    </source>
</evidence>
<feature type="region of interest" description="Disordered" evidence="1">
    <location>
        <begin position="186"/>
        <end position="248"/>
    </location>
</feature>
<feature type="compositionally biased region" description="Basic and acidic residues" evidence="1">
    <location>
        <begin position="57"/>
        <end position="81"/>
    </location>
</feature>
<dbReference type="Proteomes" id="UP000276133">
    <property type="component" value="Unassembled WGS sequence"/>
</dbReference>
<evidence type="ECO:0000313" key="3">
    <source>
        <dbReference type="Proteomes" id="UP000276133"/>
    </source>
</evidence>
<dbReference type="AlphaFoldDB" id="A0A3M7T1M5"/>
<protein>
    <submittedName>
        <fullName evidence="2">Uncharacterized protein</fullName>
    </submittedName>
</protein>
<sequence>MEKKEDPLSQIEEKSANWWPNKSENDDDGFSSIPGANLAIKESNSVTAQIENLIEKTKLVSLGKDDDRQEMDKSSNEDKRSNNNYFRKRFSINQQKSNYFNAKPKETKKDEVRPTPSNELKNRLDFRTRIPTIVDDVYLNRGNNLQRHKANTKPHGHNLDKKFDKSLEKNEKLDILVTKDFNTSSRQVSLNNEKNTKTNRSSFGPKQSVDNCKDGSRTKKNLPQILTPPLTPSSSKFDPPPGLPLPNNVNQNYADKEYAAAIAAFLLSNPIFCSNGAELAHLSNSGSQKPDSKLN</sequence>
<gene>
    <name evidence="2" type="ORF">BpHYR1_032010</name>
</gene>